<dbReference type="Proteomes" id="UP001501787">
    <property type="component" value="Unassembled WGS sequence"/>
</dbReference>
<dbReference type="EMBL" id="BAAAFR010000008">
    <property type="protein sequence ID" value="GAA0322339.1"/>
    <property type="molecule type" value="Genomic_DNA"/>
</dbReference>
<proteinExistence type="predicted"/>
<reference evidence="2" key="1">
    <citation type="journal article" date="2019" name="Int. J. Syst. Evol. Microbiol.">
        <title>The Global Catalogue of Microorganisms (GCM) 10K type strain sequencing project: providing services to taxonomists for standard genome sequencing and annotation.</title>
        <authorList>
            <consortium name="The Broad Institute Genomics Platform"/>
            <consortium name="The Broad Institute Genome Sequencing Center for Infectious Disease"/>
            <person name="Wu L."/>
            <person name="Ma J."/>
        </authorList>
    </citation>
    <scope>NUCLEOTIDE SEQUENCE [LARGE SCALE GENOMIC DNA]</scope>
    <source>
        <strain evidence="2">JCM 16343</strain>
    </source>
</reference>
<evidence type="ECO:0000313" key="2">
    <source>
        <dbReference type="Proteomes" id="UP001501787"/>
    </source>
</evidence>
<gene>
    <name evidence="1" type="ORF">GCM10009129_20160</name>
</gene>
<evidence type="ECO:0000313" key="1">
    <source>
        <dbReference type="EMBL" id="GAA0322339.1"/>
    </source>
</evidence>
<keyword evidence="2" id="KW-1185">Reference proteome</keyword>
<dbReference type="RefSeq" id="WP_201504701.1">
    <property type="nucleotide sequence ID" value="NZ_BAAAFR010000008.1"/>
</dbReference>
<name>A0ABP3FS10_9GAMM</name>
<accession>A0ABP3FS10</accession>
<protein>
    <submittedName>
        <fullName evidence="1">Uncharacterized protein</fullName>
    </submittedName>
</protein>
<organism evidence="1 2">
    <name type="scientific">Psychrobacter aestuarii</name>
    <dbReference type="NCBI Taxonomy" id="556327"/>
    <lineage>
        <taxon>Bacteria</taxon>
        <taxon>Pseudomonadati</taxon>
        <taxon>Pseudomonadota</taxon>
        <taxon>Gammaproteobacteria</taxon>
        <taxon>Moraxellales</taxon>
        <taxon>Moraxellaceae</taxon>
        <taxon>Psychrobacter</taxon>
    </lineage>
</organism>
<sequence length="239" mass="27330">MSHEPLALLDASFYPQCWDERCATDALALLHALLQGNVTASAEDIAARLLEDSAYREWIYFSVFGRYLQRSFDAFYRQSEDSFNSEMPDLFRAELMRHARPLAMQQQLFMAGMLPEHTRSEKLLTATVNPATAIRRAALSSQPVINHITITGKNVAAFPIRHNRRTSERIRNEVLILDFHSLRLVSENMMTQAPVTVDNKPASAGFWQRWLAPKPEANEPKTSSSALPLHYCIRHYELR</sequence>
<comment type="caution">
    <text evidence="1">The sequence shown here is derived from an EMBL/GenBank/DDBJ whole genome shotgun (WGS) entry which is preliminary data.</text>
</comment>